<dbReference type="PANTHER" id="PTHR40261">
    <property type="match status" value="1"/>
</dbReference>
<evidence type="ECO:0000313" key="7">
    <source>
        <dbReference type="Proteomes" id="UP000309061"/>
    </source>
</evidence>
<reference evidence="6 7" key="1">
    <citation type="submission" date="2019-11" db="EMBL/GenBank/DDBJ databases">
        <title>The genome sequence of Methylocystis heyeri.</title>
        <authorList>
            <person name="Oshkin I.Y."/>
            <person name="Miroshnikov K."/>
            <person name="Dedysh S.N."/>
        </authorList>
    </citation>
    <scope>NUCLEOTIDE SEQUENCE [LARGE SCALE GENOMIC DNA]</scope>
    <source>
        <strain evidence="6 7">H2</strain>
    </source>
</reference>
<dbReference type="SUPFAM" id="SSF50022">
    <property type="entry name" value="ISP domain"/>
    <property type="match status" value="1"/>
</dbReference>
<sequence>MNELYVICRAIQIEDGQVSGFTLMRAEPTGEPKPWRIMITRKGANVYGYENVCPHQGERLDGNNPGNFLDEDGNFIACSVHGAMFDLDSGECFIGPCKGKNLSQIQLVVDDGDVCVTGVELAED</sequence>
<dbReference type="Pfam" id="PF00355">
    <property type="entry name" value="Rieske"/>
    <property type="match status" value="1"/>
</dbReference>
<dbReference type="Proteomes" id="UP000309061">
    <property type="component" value="Chromosome"/>
</dbReference>
<evidence type="ECO:0000256" key="4">
    <source>
        <dbReference type="ARBA" id="ARBA00023014"/>
    </source>
</evidence>
<protein>
    <submittedName>
        <fullName evidence="6">Rieske 2Fe-2S domain-containing protein</fullName>
    </submittedName>
</protein>
<dbReference type="PROSITE" id="PS51296">
    <property type="entry name" value="RIESKE"/>
    <property type="match status" value="1"/>
</dbReference>
<dbReference type="InterPro" id="IPR017941">
    <property type="entry name" value="Rieske_2Fe-2S"/>
</dbReference>
<dbReference type="EMBL" id="CP046052">
    <property type="protein sequence ID" value="QGM46371.1"/>
    <property type="molecule type" value="Genomic_DNA"/>
</dbReference>
<keyword evidence="2" id="KW-0479">Metal-binding</keyword>
<gene>
    <name evidence="6" type="ORF">H2LOC_012055</name>
</gene>
<feature type="domain" description="Rieske" evidence="5">
    <location>
        <begin position="5"/>
        <end position="116"/>
    </location>
</feature>
<dbReference type="CDD" id="cd03467">
    <property type="entry name" value="Rieske"/>
    <property type="match status" value="1"/>
</dbReference>
<dbReference type="PANTHER" id="PTHR40261:SF1">
    <property type="entry name" value="RIESKE DOMAIN-CONTAINING PROTEIN"/>
    <property type="match status" value="1"/>
</dbReference>
<keyword evidence="4" id="KW-0411">Iron-sulfur</keyword>
<dbReference type="KEGG" id="mhey:H2LOC_012055"/>
<dbReference type="InterPro" id="IPR036922">
    <property type="entry name" value="Rieske_2Fe-2S_sf"/>
</dbReference>
<accession>A0A6B8KHA4</accession>
<keyword evidence="7" id="KW-1185">Reference proteome</keyword>
<keyword evidence="3" id="KW-0408">Iron</keyword>
<evidence type="ECO:0000259" key="5">
    <source>
        <dbReference type="PROSITE" id="PS51296"/>
    </source>
</evidence>
<evidence type="ECO:0000313" key="6">
    <source>
        <dbReference type="EMBL" id="QGM46371.1"/>
    </source>
</evidence>
<dbReference type="AlphaFoldDB" id="A0A6B8KHA4"/>
<dbReference type="Gene3D" id="2.102.10.10">
    <property type="entry name" value="Rieske [2Fe-2S] iron-sulphur domain"/>
    <property type="match status" value="1"/>
</dbReference>
<evidence type="ECO:0000256" key="2">
    <source>
        <dbReference type="ARBA" id="ARBA00022723"/>
    </source>
</evidence>
<evidence type="ECO:0000256" key="1">
    <source>
        <dbReference type="ARBA" id="ARBA00022714"/>
    </source>
</evidence>
<dbReference type="GO" id="GO:0046872">
    <property type="term" value="F:metal ion binding"/>
    <property type="evidence" value="ECO:0007669"/>
    <property type="project" value="UniProtKB-KW"/>
</dbReference>
<dbReference type="RefSeq" id="WP_136496618.1">
    <property type="nucleotide sequence ID" value="NZ_CP046052.1"/>
</dbReference>
<keyword evidence="1" id="KW-0001">2Fe-2S</keyword>
<name>A0A6B8KHA4_9HYPH</name>
<dbReference type="GO" id="GO:0051537">
    <property type="term" value="F:2 iron, 2 sulfur cluster binding"/>
    <property type="evidence" value="ECO:0007669"/>
    <property type="project" value="UniProtKB-KW"/>
</dbReference>
<evidence type="ECO:0000256" key="3">
    <source>
        <dbReference type="ARBA" id="ARBA00023004"/>
    </source>
</evidence>
<dbReference type="OrthoDB" id="9800776at2"/>
<organism evidence="6 7">
    <name type="scientific">Methylocystis heyeri</name>
    <dbReference type="NCBI Taxonomy" id="391905"/>
    <lineage>
        <taxon>Bacteria</taxon>
        <taxon>Pseudomonadati</taxon>
        <taxon>Pseudomonadota</taxon>
        <taxon>Alphaproteobacteria</taxon>
        <taxon>Hyphomicrobiales</taxon>
        <taxon>Methylocystaceae</taxon>
        <taxon>Methylocystis</taxon>
    </lineage>
</organism>
<proteinExistence type="predicted"/>